<keyword evidence="3" id="KW-1185">Reference proteome</keyword>
<feature type="signal peptide" evidence="1">
    <location>
        <begin position="1"/>
        <end position="19"/>
    </location>
</feature>
<dbReference type="RefSeq" id="WP_174626771.1">
    <property type="nucleotide sequence ID" value="NZ_CADCXN010000085.1"/>
</dbReference>
<gene>
    <name evidence="2" type="ORF">METHB2_540012</name>
</gene>
<comment type="caution">
    <text evidence="2">The sequence shown here is derived from an EMBL/GenBank/DDBJ whole genome shotgun (WGS) entry which is preliminary data.</text>
</comment>
<evidence type="ECO:0000313" key="3">
    <source>
        <dbReference type="Proteomes" id="UP000494216"/>
    </source>
</evidence>
<name>A0A8S0X983_9GAMM</name>
<dbReference type="PROSITE" id="PS51257">
    <property type="entry name" value="PROKAR_LIPOPROTEIN"/>
    <property type="match status" value="1"/>
</dbReference>
<reference evidence="2 3" key="1">
    <citation type="submission" date="2020-02" db="EMBL/GenBank/DDBJ databases">
        <authorList>
            <person name="Hogendoorn C."/>
        </authorList>
    </citation>
    <scope>NUCLEOTIDE SEQUENCE [LARGE SCALE GENOMIC DNA]</scope>
    <source>
        <strain evidence="2">METHB21</strain>
    </source>
</reference>
<proteinExistence type="predicted"/>
<dbReference type="AlphaFoldDB" id="A0A8S0X983"/>
<protein>
    <submittedName>
        <fullName evidence="2">Uncharacterized protein</fullName>
    </submittedName>
</protein>
<feature type="chain" id="PRO_5035787930" evidence="1">
    <location>
        <begin position="20"/>
        <end position="87"/>
    </location>
</feature>
<dbReference type="EMBL" id="CADCXN010000085">
    <property type="protein sequence ID" value="CAA9891966.1"/>
    <property type="molecule type" value="Genomic_DNA"/>
</dbReference>
<organism evidence="2 3">
    <name type="scientific">Candidatus Methylobacter favarea</name>
    <dbReference type="NCBI Taxonomy" id="2707345"/>
    <lineage>
        <taxon>Bacteria</taxon>
        <taxon>Pseudomonadati</taxon>
        <taxon>Pseudomonadota</taxon>
        <taxon>Gammaproteobacteria</taxon>
        <taxon>Methylococcales</taxon>
        <taxon>Methylococcaceae</taxon>
        <taxon>Methylobacter</taxon>
    </lineage>
</organism>
<evidence type="ECO:0000256" key="1">
    <source>
        <dbReference type="SAM" id="SignalP"/>
    </source>
</evidence>
<sequence length="87" mass="9726">MQIKSTLSLIGLLSICSCAWNNATPTTRQQNANVISGREGAVSLYSLIHNAVRDTERASYKLMYGIRDGVDSVIYDGEKAYYENYQK</sequence>
<evidence type="ECO:0000313" key="2">
    <source>
        <dbReference type="EMBL" id="CAA9891966.1"/>
    </source>
</evidence>
<accession>A0A8S0X983</accession>
<keyword evidence="1" id="KW-0732">Signal</keyword>
<dbReference type="Proteomes" id="UP000494216">
    <property type="component" value="Unassembled WGS sequence"/>
</dbReference>